<dbReference type="SUPFAM" id="SSF100879">
    <property type="entry name" value="Lesion bypass DNA polymerase (Y-family), little finger domain"/>
    <property type="match status" value="1"/>
</dbReference>
<dbReference type="InterPro" id="IPR022880">
    <property type="entry name" value="DNApol_IV"/>
</dbReference>
<gene>
    <name evidence="2" type="ORF">MNB_SM-7-1266</name>
</gene>
<feature type="domain" description="UmuC" evidence="1">
    <location>
        <begin position="2"/>
        <end position="227"/>
    </location>
</feature>
<dbReference type="InterPro" id="IPR017961">
    <property type="entry name" value="DNA_pol_Y-fam_little_finger"/>
</dbReference>
<dbReference type="GO" id="GO:0003887">
    <property type="term" value="F:DNA-directed DNA polymerase activity"/>
    <property type="evidence" value="ECO:0007669"/>
    <property type="project" value="UniProtKB-EC"/>
</dbReference>
<name>A0A1W1BG98_9ZZZZ</name>
<sequence length="424" mass="48739">MIIHVDIDSFFVSATRVVDPSLEGKPVAIGGRSDTKIFENDATAQVVDFQNSGSFVPTFYKAYEERDDDLCNFIDANGRVRGILTTASYEARAYGVKTAMRIVEALQLCPDLIIKAPNMSLYQELSHSLYNFLALNIPLVEQASIDEFYGDLGGWIDDRDVLEFADILRHRIKRELKLPVSIGVGETKYIAKLATGFAKPFGSKVVYKDEIKEFVHDIFVEEFPGVGRSMRKKLHESGIYTLGELLERKERVYALGPYAKDLYRRVNGEKDEPLKPNRQRKSIGISRTIDPLFDRVELLRRVHVLARHLSYAILKLEVMPTRYHLSLRYEMGKNSYANVTSRRLFSESFFDQLCVALLHQADIYKRLHVIRISIYCGSFTRESKRELDLTTYEEDKQRRKLSESAFKTRQKYGLGILKWGSEMV</sequence>
<keyword evidence="2" id="KW-0548">Nucleotidyltransferase</keyword>
<dbReference type="GO" id="GO:0005829">
    <property type="term" value="C:cytosol"/>
    <property type="evidence" value="ECO:0007669"/>
    <property type="project" value="TreeGrafter"/>
</dbReference>
<dbReference type="PANTHER" id="PTHR11076:SF33">
    <property type="entry name" value="DNA POLYMERASE KAPPA"/>
    <property type="match status" value="1"/>
</dbReference>
<dbReference type="Gene3D" id="3.40.1170.60">
    <property type="match status" value="2"/>
</dbReference>
<protein>
    <submittedName>
        <fullName evidence="2">DNA polymerase IV</fullName>
        <ecNumber evidence="2">2.7.7.7</ecNumber>
    </submittedName>
</protein>
<dbReference type="GO" id="GO:0003684">
    <property type="term" value="F:damaged DNA binding"/>
    <property type="evidence" value="ECO:0007669"/>
    <property type="project" value="InterPro"/>
</dbReference>
<dbReference type="EMBL" id="FPHB01000020">
    <property type="protein sequence ID" value="SFV52508.1"/>
    <property type="molecule type" value="Genomic_DNA"/>
</dbReference>
<keyword evidence="2" id="KW-0808">Transferase</keyword>
<dbReference type="Pfam" id="PF00817">
    <property type="entry name" value="IMS"/>
    <property type="match status" value="1"/>
</dbReference>
<proteinExistence type="predicted"/>
<reference evidence="2" key="1">
    <citation type="submission" date="2016-10" db="EMBL/GenBank/DDBJ databases">
        <authorList>
            <person name="de Groot N.N."/>
        </authorList>
    </citation>
    <scope>NUCLEOTIDE SEQUENCE</scope>
</reference>
<dbReference type="SUPFAM" id="SSF56672">
    <property type="entry name" value="DNA/RNA polymerases"/>
    <property type="match status" value="1"/>
</dbReference>
<dbReference type="Gene3D" id="1.10.150.20">
    <property type="entry name" value="5' to 3' exonuclease, C-terminal subdomain"/>
    <property type="match status" value="1"/>
</dbReference>
<dbReference type="InterPro" id="IPR043502">
    <property type="entry name" value="DNA/RNA_pol_sf"/>
</dbReference>
<dbReference type="EC" id="2.7.7.7" evidence="2"/>
<organism evidence="2">
    <name type="scientific">hydrothermal vent metagenome</name>
    <dbReference type="NCBI Taxonomy" id="652676"/>
    <lineage>
        <taxon>unclassified sequences</taxon>
        <taxon>metagenomes</taxon>
        <taxon>ecological metagenomes</taxon>
    </lineage>
</organism>
<dbReference type="AlphaFoldDB" id="A0A1W1BG98"/>
<dbReference type="GO" id="GO:0006281">
    <property type="term" value="P:DNA repair"/>
    <property type="evidence" value="ECO:0007669"/>
    <property type="project" value="InterPro"/>
</dbReference>
<dbReference type="InterPro" id="IPR050116">
    <property type="entry name" value="DNA_polymerase-Y"/>
</dbReference>
<evidence type="ECO:0000313" key="2">
    <source>
        <dbReference type="EMBL" id="SFV52508.1"/>
    </source>
</evidence>
<accession>A0A1W1BG98</accession>
<evidence type="ECO:0000259" key="1">
    <source>
        <dbReference type="PROSITE" id="PS50173"/>
    </source>
</evidence>
<dbReference type="InterPro" id="IPR001126">
    <property type="entry name" value="UmuC"/>
</dbReference>
<dbReference type="GO" id="GO:0009432">
    <property type="term" value="P:SOS response"/>
    <property type="evidence" value="ECO:0007669"/>
    <property type="project" value="TreeGrafter"/>
</dbReference>
<dbReference type="GO" id="GO:0042276">
    <property type="term" value="P:error-prone translesion synthesis"/>
    <property type="evidence" value="ECO:0007669"/>
    <property type="project" value="TreeGrafter"/>
</dbReference>
<dbReference type="InterPro" id="IPR043128">
    <property type="entry name" value="Rev_trsase/Diguanyl_cyclase"/>
</dbReference>
<dbReference type="InterPro" id="IPR036775">
    <property type="entry name" value="DNA_pol_Y-fam_lit_finger_sf"/>
</dbReference>
<dbReference type="CDD" id="cd03586">
    <property type="entry name" value="PolY_Pol_IV_kappa"/>
    <property type="match status" value="1"/>
</dbReference>
<dbReference type="PANTHER" id="PTHR11076">
    <property type="entry name" value="DNA REPAIR POLYMERASE UMUC / TRANSFERASE FAMILY MEMBER"/>
    <property type="match status" value="1"/>
</dbReference>
<dbReference type="Gene3D" id="3.30.70.270">
    <property type="match status" value="1"/>
</dbReference>
<dbReference type="Pfam" id="PF11799">
    <property type="entry name" value="IMS_C"/>
    <property type="match status" value="1"/>
</dbReference>
<dbReference type="PROSITE" id="PS50173">
    <property type="entry name" value="UMUC"/>
    <property type="match status" value="1"/>
</dbReference>